<proteinExistence type="predicted"/>
<dbReference type="AlphaFoldDB" id="A0A2V1MZZ5"/>
<sequence>MSINVTAAQLEMIKQQMSEANQQSHFVIFKTIEKKTGRIQRLITDHSSYEMIRRDHDEMELVIERDIVPITDALARWAVAENMAATNGEQAQVGRDLEDCMNAVLVENKLPANGPASY</sequence>
<reference evidence="1 2" key="1">
    <citation type="journal article" date="2018" name="Int. J. Syst. Evol. Microbiol.">
        <title>Lactobacillus bambusae sp. nov., isolated from a traditional fermented Ma-bamboo shoots of Taiwan.</title>
        <authorList>
            <person name="Wang L.-T."/>
        </authorList>
    </citation>
    <scope>NUCLEOTIDE SEQUENCE [LARGE SCALE GENOMIC DNA]</scope>
    <source>
        <strain evidence="1 2">BS-W1</strain>
    </source>
</reference>
<evidence type="ECO:0000313" key="2">
    <source>
        <dbReference type="Proteomes" id="UP000245080"/>
    </source>
</evidence>
<protein>
    <submittedName>
        <fullName evidence="1">Uncharacterized protein</fullName>
    </submittedName>
</protein>
<comment type="caution">
    <text evidence="1">The sequence shown here is derived from an EMBL/GenBank/DDBJ whole genome shotgun (WGS) entry which is preliminary data.</text>
</comment>
<dbReference type="OrthoDB" id="2313502at2"/>
<accession>A0A2V1MZZ5</accession>
<gene>
    <name evidence="1" type="ORF">DCM90_06445</name>
</gene>
<dbReference type="RefSeq" id="WP_109250502.1">
    <property type="nucleotide sequence ID" value="NZ_QCXQ01000002.1"/>
</dbReference>
<name>A0A2V1MZZ5_9LACO</name>
<evidence type="ECO:0000313" key="1">
    <source>
        <dbReference type="EMBL" id="PWG00557.1"/>
    </source>
</evidence>
<keyword evidence="2" id="KW-1185">Reference proteome</keyword>
<dbReference type="EMBL" id="QCXQ01000002">
    <property type="protein sequence ID" value="PWG00557.1"/>
    <property type="molecule type" value="Genomic_DNA"/>
</dbReference>
<organism evidence="1 2">
    <name type="scientific">Levilactobacillus bambusae</name>
    <dbReference type="NCBI Taxonomy" id="2024736"/>
    <lineage>
        <taxon>Bacteria</taxon>
        <taxon>Bacillati</taxon>
        <taxon>Bacillota</taxon>
        <taxon>Bacilli</taxon>
        <taxon>Lactobacillales</taxon>
        <taxon>Lactobacillaceae</taxon>
        <taxon>Levilactobacillus</taxon>
    </lineage>
</organism>
<dbReference type="Proteomes" id="UP000245080">
    <property type="component" value="Unassembled WGS sequence"/>
</dbReference>